<dbReference type="AlphaFoldDB" id="A0A9W4TTF3"/>
<dbReference type="InterPro" id="IPR038605">
    <property type="entry name" value="Pba1_sf"/>
</dbReference>
<dbReference type="GO" id="GO:0043248">
    <property type="term" value="P:proteasome assembly"/>
    <property type="evidence" value="ECO:0007669"/>
    <property type="project" value="InterPro"/>
</dbReference>
<protein>
    <recommendedName>
        <fullName evidence="3">Proteasome assembly chaperone 1</fullName>
    </recommendedName>
</protein>
<name>A0A9W4TTF3_9ASCO</name>
<dbReference type="Proteomes" id="UP001152885">
    <property type="component" value="Unassembled WGS sequence"/>
</dbReference>
<gene>
    <name evidence="1" type="ORF">CANVERA_P0780</name>
</gene>
<dbReference type="EMBL" id="CANTUO010000001">
    <property type="protein sequence ID" value="CAI5756264.1"/>
    <property type="molecule type" value="Genomic_DNA"/>
</dbReference>
<organism evidence="1 2">
    <name type="scientific">Candida verbasci</name>
    <dbReference type="NCBI Taxonomy" id="1227364"/>
    <lineage>
        <taxon>Eukaryota</taxon>
        <taxon>Fungi</taxon>
        <taxon>Dikarya</taxon>
        <taxon>Ascomycota</taxon>
        <taxon>Saccharomycotina</taxon>
        <taxon>Pichiomycetes</taxon>
        <taxon>Debaryomycetaceae</taxon>
        <taxon>Candida/Lodderomyces clade</taxon>
        <taxon>Candida</taxon>
    </lineage>
</organism>
<proteinExistence type="predicted"/>
<keyword evidence="2" id="KW-1185">Reference proteome</keyword>
<evidence type="ECO:0000313" key="2">
    <source>
        <dbReference type="Proteomes" id="UP001152885"/>
    </source>
</evidence>
<evidence type="ECO:0008006" key="3">
    <source>
        <dbReference type="Google" id="ProtNLM"/>
    </source>
</evidence>
<reference evidence="1" key="1">
    <citation type="submission" date="2022-12" db="EMBL/GenBank/DDBJ databases">
        <authorList>
            <person name="Brejova B."/>
        </authorList>
    </citation>
    <scope>NUCLEOTIDE SEQUENCE</scope>
</reference>
<dbReference type="InterPro" id="IPR018855">
    <property type="entry name" value="Psome_chaperone_1_fun"/>
</dbReference>
<dbReference type="Gene3D" id="3.40.50.12120">
    <property type="entry name" value="POC1 chaperone"/>
    <property type="match status" value="1"/>
</dbReference>
<accession>A0A9W4TTF3</accession>
<dbReference type="Pfam" id="PF10450">
    <property type="entry name" value="POC1"/>
    <property type="match status" value="1"/>
</dbReference>
<dbReference type="OrthoDB" id="3980818at2759"/>
<comment type="caution">
    <text evidence="1">The sequence shown here is derived from an EMBL/GenBank/DDBJ whole genome shotgun (WGS) entry which is preliminary data.</text>
</comment>
<sequence length="266" mass="30163">MLFKPTIDENKIPRHTLQDEMDNVKPNPIPKIEIDVELDNIKNILILPSTLQIMGDTMGKFEVGEIRVIYDNLKLGVDDEDGEYDEDEQLYKSLKNENFKNKYKDETIPIYNYKANLIIIISRFDNIITYNAIAKQLVSVLKKLIYNWFILAPCSLNNNQSINKLIINKEYVQTIEIPLLKPPHVVTGIGGALLSELSDNAQNLTITGLILNSEGKPGYEKIDTDSIMDSAKVLNDILKLSPSFQHDLSIKIRRFNTSAHGGGIYI</sequence>
<evidence type="ECO:0000313" key="1">
    <source>
        <dbReference type="EMBL" id="CAI5756264.1"/>
    </source>
</evidence>